<gene>
    <name evidence="2" type="ORF">IPN91_06580</name>
</gene>
<protein>
    <submittedName>
        <fullName evidence="2">Outer membrane beta-barrel protein</fullName>
    </submittedName>
</protein>
<keyword evidence="1" id="KW-0732">Signal</keyword>
<evidence type="ECO:0000256" key="1">
    <source>
        <dbReference type="SAM" id="SignalP"/>
    </source>
</evidence>
<dbReference type="InterPro" id="IPR011250">
    <property type="entry name" value="OMP/PagP_B-barrel"/>
</dbReference>
<comment type="caution">
    <text evidence="2">The sequence shown here is derived from an EMBL/GenBank/DDBJ whole genome shotgun (WGS) entry which is preliminary data.</text>
</comment>
<sequence>MKLRTLPLLLLAALPLAAQDAAIGLKVHGLAPMSDLRNLTNGQIGLGASVFVDIPLGEAFRLRPTIGAQQIPKGDTLGLAGTKTSVTSVDLMLDALWYPGEDAQRGPYLVGSLGGQQWRVSATGTNPSATSATRLGVAGGIGYQASPHLGVEVKGFWSPIDKNLTATGLTVGATWRF</sequence>
<dbReference type="EMBL" id="JADKCH010000004">
    <property type="protein sequence ID" value="MBK8572306.1"/>
    <property type="molecule type" value="Genomic_DNA"/>
</dbReference>
<evidence type="ECO:0000313" key="2">
    <source>
        <dbReference type="EMBL" id="MBK8572306.1"/>
    </source>
</evidence>
<feature type="signal peptide" evidence="1">
    <location>
        <begin position="1"/>
        <end position="18"/>
    </location>
</feature>
<organism evidence="2 3">
    <name type="scientific">Candidatus Geothrix odensensis</name>
    <dbReference type="NCBI Taxonomy" id="2954440"/>
    <lineage>
        <taxon>Bacteria</taxon>
        <taxon>Pseudomonadati</taxon>
        <taxon>Acidobacteriota</taxon>
        <taxon>Holophagae</taxon>
        <taxon>Holophagales</taxon>
        <taxon>Holophagaceae</taxon>
        <taxon>Geothrix</taxon>
    </lineage>
</organism>
<dbReference type="Proteomes" id="UP000709959">
    <property type="component" value="Unassembled WGS sequence"/>
</dbReference>
<dbReference type="AlphaFoldDB" id="A0A936F1J3"/>
<dbReference type="Gene3D" id="2.40.160.20">
    <property type="match status" value="1"/>
</dbReference>
<dbReference type="SUPFAM" id="SSF56925">
    <property type="entry name" value="OMPA-like"/>
    <property type="match status" value="1"/>
</dbReference>
<proteinExistence type="predicted"/>
<evidence type="ECO:0000313" key="3">
    <source>
        <dbReference type="Proteomes" id="UP000709959"/>
    </source>
</evidence>
<feature type="chain" id="PRO_5038050178" evidence="1">
    <location>
        <begin position="19"/>
        <end position="177"/>
    </location>
</feature>
<accession>A0A936F1J3</accession>
<name>A0A936F1J3_9BACT</name>
<reference evidence="2 3" key="1">
    <citation type="submission" date="2020-10" db="EMBL/GenBank/DDBJ databases">
        <title>Connecting structure to function with the recovery of over 1000 high-quality activated sludge metagenome-assembled genomes encoding full-length rRNA genes using long-read sequencing.</title>
        <authorList>
            <person name="Singleton C.M."/>
            <person name="Petriglieri F."/>
            <person name="Kristensen J.M."/>
            <person name="Kirkegaard R.H."/>
            <person name="Michaelsen T.Y."/>
            <person name="Andersen M.H."/>
            <person name="Karst S.M."/>
            <person name="Dueholm M.S."/>
            <person name="Nielsen P.H."/>
            <person name="Albertsen M."/>
        </authorList>
    </citation>
    <scope>NUCLEOTIDE SEQUENCE [LARGE SCALE GENOMIC DNA]</scope>
    <source>
        <strain evidence="2">OdNE_18-Q3-R46-58_MAXAC.008</strain>
    </source>
</reference>